<dbReference type="SMART" id="SM00408">
    <property type="entry name" value="IGc2"/>
    <property type="match status" value="1"/>
</dbReference>
<dbReference type="SUPFAM" id="SSF100895">
    <property type="entry name" value="Kazal-type serine protease inhibitors"/>
    <property type="match status" value="1"/>
</dbReference>
<dbReference type="Gene3D" id="1.10.238.10">
    <property type="entry name" value="EF-hand"/>
    <property type="match status" value="1"/>
</dbReference>
<reference evidence="15" key="1">
    <citation type="journal article" date="2017" name="bioRxiv">
        <title>Comparative analysis of the genomes of Stylophora pistillata and Acropora digitifera provides evidence for extensive differences between species of corals.</title>
        <authorList>
            <person name="Voolstra C.R."/>
            <person name="Li Y."/>
            <person name="Liew Y.J."/>
            <person name="Baumgarten S."/>
            <person name="Zoccola D."/>
            <person name="Flot J.-F."/>
            <person name="Tambutte S."/>
            <person name="Allemand D."/>
            <person name="Aranda M."/>
        </authorList>
    </citation>
    <scope>NUCLEOTIDE SEQUENCE [LARGE SCALE GENOMIC DNA]</scope>
</reference>
<dbReference type="EMBL" id="LSMT01000734">
    <property type="protein sequence ID" value="PFX14769.1"/>
    <property type="molecule type" value="Genomic_DNA"/>
</dbReference>
<dbReference type="OrthoDB" id="5952960at2759"/>
<dbReference type="InterPro" id="IPR003599">
    <property type="entry name" value="Ig_sub"/>
</dbReference>
<dbReference type="InterPro" id="IPR018247">
    <property type="entry name" value="EF_Hand_1_Ca_BS"/>
</dbReference>
<evidence type="ECO:0000259" key="13">
    <source>
        <dbReference type="PROSITE" id="PS51465"/>
    </source>
</evidence>
<evidence type="ECO:0000256" key="9">
    <source>
        <dbReference type="ARBA" id="ARBA00023319"/>
    </source>
</evidence>
<gene>
    <name evidence="14" type="primary">Fstl5</name>
    <name evidence="14" type="ORF">AWC38_SpisGene21051</name>
</gene>
<dbReference type="SUPFAM" id="SSF50974">
    <property type="entry name" value="Nitrous oxide reductase, N-terminal domain"/>
    <property type="match status" value="1"/>
</dbReference>
<dbReference type="InterPro" id="IPR013783">
    <property type="entry name" value="Ig-like_fold"/>
</dbReference>
<evidence type="ECO:0000259" key="12">
    <source>
        <dbReference type="PROSITE" id="PS50835"/>
    </source>
</evidence>
<keyword evidence="7" id="KW-1015">Disulfide bond</keyword>
<dbReference type="InterPro" id="IPR011045">
    <property type="entry name" value="N2O_reductase_N"/>
</dbReference>
<proteinExistence type="predicted"/>
<evidence type="ECO:0000256" key="6">
    <source>
        <dbReference type="ARBA" id="ARBA00023136"/>
    </source>
</evidence>
<protein>
    <submittedName>
        <fullName evidence="14">Follistatin-related protein 5</fullName>
    </submittedName>
</protein>
<evidence type="ECO:0000259" key="11">
    <source>
        <dbReference type="PROSITE" id="PS50222"/>
    </source>
</evidence>
<evidence type="ECO:0000256" key="2">
    <source>
        <dbReference type="ARBA" id="ARBA00022475"/>
    </source>
</evidence>
<dbReference type="InterPro" id="IPR015943">
    <property type="entry name" value="WD40/YVTN_repeat-like_dom_sf"/>
</dbReference>
<feature type="domain" description="Kazal-like" evidence="13">
    <location>
        <begin position="55"/>
        <end position="102"/>
    </location>
</feature>
<dbReference type="SMART" id="SM00409">
    <property type="entry name" value="IG"/>
    <property type="match status" value="1"/>
</dbReference>
<sequence length="729" mass="82384">MSYRILITAFVFLLLTVYGDAKKKRANLTKAPNCQQICPTGQECQVQPDNTERCVCVSQCKKRHKPVCGKDGILYVNHCELHRSACLTGKKIGIDWEKSCLKKKAKIKDCQKEKLSATKRLILETFEKEIHREVTTKILIDELFFRYDKDNDHSISGDELKSLVTDYIMYSNIKELLKICHTTQWLNSADKDVDGFLSEYEFSWSFGSAPEVTIVNNDEKPMSGSDLTLRCQVRGYPVPVITWRKDDVKMNSNNRVLTKEDGELFLKGLAQIDNGVYSCEASNDFGTDREQVKISVREPITEAPAIPGSRMFYVFAKDGVHVIDPKTVSTVTRISADDVINGTSSPICTRARERSCNWGGAVSVNEQYIYAADFPGRRILVLDIAAQRFVQEVPTDDFPYKLKYFRSLDTVWILSWGNSSLDVLTEDEDDIGTLSVINEAGKVTVHSSIKAQMIDGIPRPAHDFFEAENCELINEESKYAYVTHVMDPGIHEVDLVTKQYSKFYNLSDYQCYGTIGLVVSQPFKYAFVQCYTNEERDAKGQIVMDLDERQIKAINSINFGTPFVSPDGRFVITLNFNVVSTLYIDPAGQIYLFNEIESRLLLSHVAFRARDAGYDVYVTSKDQSAIIVLHVDPRGIKILKFISTADKPSAVRDWIRTESPIVTGCEADACYLATPATREDAVVILNGEKREMQGRVEGIKEARTIVWVGHDQRQNDKEGLVLVDNRSKL</sequence>
<dbReference type="Gene3D" id="2.130.10.10">
    <property type="entry name" value="YVTN repeat-like/Quinoprotein amine dehydrogenase"/>
    <property type="match status" value="1"/>
</dbReference>
<evidence type="ECO:0000313" key="14">
    <source>
        <dbReference type="EMBL" id="PFX14769.1"/>
    </source>
</evidence>
<dbReference type="Gene3D" id="2.60.40.10">
    <property type="entry name" value="Immunoglobulins"/>
    <property type="match status" value="1"/>
</dbReference>
<comment type="subcellular location">
    <subcellularLocation>
        <location evidence="1">Cell membrane</location>
    </subcellularLocation>
</comment>
<dbReference type="InterPro" id="IPR011992">
    <property type="entry name" value="EF-hand-dom_pair"/>
</dbReference>
<evidence type="ECO:0000256" key="7">
    <source>
        <dbReference type="ARBA" id="ARBA00023157"/>
    </source>
</evidence>
<comment type="caution">
    <text evidence="14">The sequence shown here is derived from an EMBL/GenBank/DDBJ whole genome shotgun (WGS) entry which is preliminary data.</text>
</comment>
<keyword evidence="4" id="KW-0677">Repeat</keyword>
<keyword evidence="5" id="KW-0106">Calcium</keyword>
<keyword evidence="9" id="KW-0393">Immunoglobulin domain</keyword>
<feature type="signal peptide" evidence="10">
    <location>
        <begin position="1"/>
        <end position="21"/>
    </location>
</feature>
<dbReference type="PROSITE" id="PS50835">
    <property type="entry name" value="IG_LIKE"/>
    <property type="match status" value="1"/>
</dbReference>
<dbReference type="Pfam" id="PF07648">
    <property type="entry name" value="Kazal_2"/>
    <property type="match status" value="1"/>
</dbReference>
<accession>A0A2B4RD90</accession>
<dbReference type="Pfam" id="PF07679">
    <property type="entry name" value="I-set"/>
    <property type="match status" value="1"/>
</dbReference>
<dbReference type="PROSITE" id="PS51465">
    <property type="entry name" value="KAZAL_2"/>
    <property type="match status" value="1"/>
</dbReference>
<dbReference type="InterPro" id="IPR002048">
    <property type="entry name" value="EF_hand_dom"/>
</dbReference>
<dbReference type="SMART" id="SM00280">
    <property type="entry name" value="KAZAL"/>
    <property type="match status" value="1"/>
</dbReference>
<name>A0A2B4RD90_STYPI</name>
<keyword evidence="2" id="KW-1003">Cell membrane</keyword>
<dbReference type="InterPro" id="IPR036179">
    <property type="entry name" value="Ig-like_dom_sf"/>
</dbReference>
<evidence type="ECO:0000256" key="8">
    <source>
        <dbReference type="ARBA" id="ARBA00023180"/>
    </source>
</evidence>
<keyword evidence="15" id="KW-1185">Reference proteome</keyword>
<evidence type="ECO:0000256" key="1">
    <source>
        <dbReference type="ARBA" id="ARBA00004236"/>
    </source>
</evidence>
<dbReference type="InterPro" id="IPR002350">
    <property type="entry name" value="Kazal_dom"/>
</dbReference>
<dbReference type="InterPro" id="IPR003598">
    <property type="entry name" value="Ig_sub2"/>
</dbReference>
<evidence type="ECO:0000256" key="5">
    <source>
        <dbReference type="ARBA" id="ARBA00022837"/>
    </source>
</evidence>
<keyword evidence="6" id="KW-0472">Membrane</keyword>
<dbReference type="PROSITE" id="PS50222">
    <property type="entry name" value="EF_HAND_2"/>
    <property type="match status" value="1"/>
</dbReference>
<feature type="domain" description="Ig-like" evidence="12">
    <location>
        <begin position="210"/>
        <end position="295"/>
    </location>
</feature>
<dbReference type="InterPro" id="IPR050653">
    <property type="entry name" value="Prot_Inhib_GrowthFact_Antg"/>
</dbReference>
<dbReference type="GO" id="GO:0005509">
    <property type="term" value="F:calcium ion binding"/>
    <property type="evidence" value="ECO:0007669"/>
    <property type="project" value="InterPro"/>
</dbReference>
<evidence type="ECO:0000256" key="3">
    <source>
        <dbReference type="ARBA" id="ARBA00022729"/>
    </source>
</evidence>
<dbReference type="AlphaFoldDB" id="A0A2B4RD90"/>
<dbReference type="PANTHER" id="PTHR10913">
    <property type="entry name" value="FOLLISTATIN-RELATED"/>
    <property type="match status" value="1"/>
</dbReference>
<dbReference type="GO" id="GO:0005615">
    <property type="term" value="C:extracellular space"/>
    <property type="evidence" value="ECO:0007669"/>
    <property type="project" value="TreeGrafter"/>
</dbReference>
<evidence type="ECO:0000256" key="10">
    <source>
        <dbReference type="SAM" id="SignalP"/>
    </source>
</evidence>
<feature type="domain" description="EF-hand" evidence="11">
    <location>
        <begin position="135"/>
        <end position="170"/>
    </location>
</feature>
<dbReference type="InterPro" id="IPR013098">
    <property type="entry name" value="Ig_I-set"/>
</dbReference>
<dbReference type="FunFam" id="2.60.40.10:FF:000005">
    <property type="entry name" value="Neuronal cell adhesion molecule"/>
    <property type="match status" value="1"/>
</dbReference>
<feature type="chain" id="PRO_5012360553" evidence="10">
    <location>
        <begin position="22"/>
        <end position="729"/>
    </location>
</feature>
<dbReference type="Proteomes" id="UP000225706">
    <property type="component" value="Unassembled WGS sequence"/>
</dbReference>
<dbReference type="GO" id="GO:0030154">
    <property type="term" value="P:cell differentiation"/>
    <property type="evidence" value="ECO:0007669"/>
    <property type="project" value="TreeGrafter"/>
</dbReference>
<evidence type="ECO:0000256" key="4">
    <source>
        <dbReference type="ARBA" id="ARBA00022737"/>
    </source>
</evidence>
<dbReference type="InterPro" id="IPR007110">
    <property type="entry name" value="Ig-like_dom"/>
</dbReference>
<dbReference type="PANTHER" id="PTHR10913:SF81">
    <property type="entry name" value="KAZAL-LIKE DOMAIN-CONTAINING PROTEIN"/>
    <property type="match status" value="1"/>
</dbReference>
<dbReference type="PROSITE" id="PS00018">
    <property type="entry name" value="EF_HAND_1"/>
    <property type="match status" value="1"/>
</dbReference>
<dbReference type="CDD" id="cd00104">
    <property type="entry name" value="KAZAL_FS"/>
    <property type="match status" value="1"/>
</dbReference>
<dbReference type="GO" id="GO:0030510">
    <property type="term" value="P:regulation of BMP signaling pathway"/>
    <property type="evidence" value="ECO:0007669"/>
    <property type="project" value="TreeGrafter"/>
</dbReference>
<organism evidence="14 15">
    <name type="scientific">Stylophora pistillata</name>
    <name type="common">Smooth cauliflower coral</name>
    <dbReference type="NCBI Taxonomy" id="50429"/>
    <lineage>
        <taxon>Eukaryota</taxon>
        <taxon>Metazoa</taxon>
        <taxon>Cnidaria</taxon>
        <taxon>Anthozoa</taxon>
        <taxon>Hexacorallia</taxon>
        <taxon>Scleractinia</taxon>
        <taxon>Astrocoeniina</taxon>
        <taxon>Pocilloporidae</taxon>
        <taxon>Stylophora</taxon>
    </lineage>
</organism>
<keyword evidence="8" id="KW-0325">Glycoprotein</keyword>
<dbReference type="Gene3D" id="3.30.60.30">
    <property type="match status" value="1"/>
</dbReference>
<dbReference type="GO" id="GO:0005886">
    <property type="term" value="C:plasma membrane"/>
    <property type="evidence" value="ECO:0007669"/>
    <property type="project" value="UniProtKB-SubCell"/>
</dbReference>
<dbReference type="InterPro" id="IPR036058">
    <property type="entry name" value="Kazal_dom_sf"/>
</dbReference>
<evidence type="ECO:0000313" key="15">
    <source>
        <dbReference type="Proteomes" id="UP000225706"/>
    </source>
</evidence>
<dbReference type="SUPFAM" id="SSF48726">
    <property type="entry name" value="Immunoglobulin"/>
    <property type="match status" value="1"/>
</dbReference>
<keyword evidence="3 10" id="KW-0732">Signal</keyword>
<dbReference type="CDD" id="cd00051">
    <property type="entry name" value="EFh"/>
    <property type="match status" value="1"/>
</dbReference>
<dbReference type="SUPFAM" id="SSF47473">
    <property type="entry name" value="EF-hand"/>
    <property type="match status" value="1"/>
</dbReference>